<dbReference type="GO" id="GO:0035438">
    <property type="term" value="F:cyclic-di-GMP binding"/>
    <property type="evidence" value="ECO:0007669"/>
    <property type="project" value="InterPro"/>
</dbReference>
<dbReference type="EMBL" id="WURB01000012">
    <property type="protein sequence ID" value="MXQ12990.1"/>
    <property type="molecule type" value="Genomic_DNA"/>
</dbReference>
<evidence type="ECO:0000313" key="2">
    <source>
        <dbReference type="EMBL" id="MXQ12990.1"/>
    </source>
</evidence>
<proteinExistence type="predicted"/>
<dbReference type="Proteomes" id="UP000436483">
    <property type="component" value="Unassembled WGS sequence"/>
</dbReference>
<keyword evidence="3" id="KW-1185">Reference proteome</keyword>
<reference evidence="2 3" key="2">
    <citation type="submission" date="2020-01" db="EMBL/GenBank/DDBJ databases">
        <title>Microvirga sp. nov., an arsenate reduction bacterium isolated from Tibet hotspring sediments.</title>
        <authorList>
            <person name="Xian W.-D."/>
            <person name="Li W.-J."/>
        </authorList>
    </citation>
    <scope>NUCLEOTIDE SEQUENCE [LARGE SCALE GENOMIC DNA]</scope>
    <source>
        <strain evidence="2 3">KCTC 23863</strain>
    </source>
</reference>
<accession>A0A7X3MTU9</accession>
<dbReference type="Gene3D" id="2.40.10.220">
    <property type="entry name" value="predicted glycosyltransferase like domains"/>
    <property type="match status" value="1"/>
</dbReference>
<dbReference type="SUPFAM" id="SSF141371">
    <property type="entry name" value="PilZ domain-like"/>
    <property type="match status" value="1"/>
</dbReference>
<evidence type="ECO:0000259" key="1">
    <source>
        <dbReference type="Pfam" id="PF07238"/>
    </source>
</evidence>
<organism evidence="2 3">
    <name type="scientific">Microvirga makkahensis</name>
    <dbReference type="NCBI Taxonomy" id="1128670"/>
    <lineage>
        <taxon>Bacteria</taxon>
        <taxon>Pseudomonadati</taxon>
        <taxon>Pseudomonadota</taxon>
        <taxon>Alphaproteobacteria</taxon>
        <taxon>Hyphomicrobiales</taxon>
        <taxon>Methylobacteriaceae</taxon>
        <taxon>Microvirga</taxon>
    </lineage>
</organism>
<gene>
    <name evidence="2" type="ORF">GR328_16300</name>
</gene>
<dbReference type="AlphaFoldDB" id="A0A7X3MTU9"/>
<dbReference type="OrthoDB" id="7210926at2"/>
<feature type="domain" description="PilZ" evidence="1">
    <location>
        <begin position="6"/>
        <end position="92"/>
    </location>
</feature>
<reference evidence="2 3" key="1">
    <citation type="submission" date="2019-12" db="EMBL/GenBank/DDBJ databases">
        <authorList>
            <person name="Yuan C.-G."/>
        </authorList>
    </citation>
    <scope>NUCLEOTIDE SEQUENCE [LARGE SCALE GENOMIC DNA]</scope>
    <source>
        <strain evidence="2 3">KCTC 23863</strain>
    </source>
</reference>
<dbReference type="InterPro" id="IPR009875">
    <property type="entry name" value="PilZ_domain"/>
</dbReference>
<comment type="caution">
    <text evidence="2">The sequence shown here is derived from an EMBL/GenBank/DDBJ whole genome shotgun (WGS) entry which is preliminary data.</text>
</comment>
<dbReference type="RefSeq" id="WP_160885578.1">
    <property type="nucleotide sequence ID" value="NZ_WURB01000012.1"/>
</dbReference>
<name>A0A7X3MTU9_9HYPH</name>
<evidence type="ECO:0000313" key="3">
    <source>
        <dbReference type="Proteomes" id="UP000436483"/>
    </source>
</evidence>
<sequence length="136" mass="15531">MKPAEQRRASPRLHTLLKGQIIYDNRLSRMECTVRDLSEAGARLVFAQPVKIPAEFELQVPRKKLVQRAQVMWYDGRNYGIRFLDDDAEAGGHVEPLPVAREISGVPEILEEACQRVARILGVPVEAIQLKIEFRR</sequence>
<protein>
    <recommendedName>
        <fullName evidence="1">PilZ domain-containing protein</fullName>
    </recommendedName>
</protein>
<dbReference type="Pfam" id="PF07238">
    <property type="entry name" value="PilZ"/>
    <property type="match status" value="1"/>
</dbReference>